<feature type="region of interest" description="Disordered" evidence="1">
    <location>
        <begin position="597"/>
        <end position="627"/>
    </location>
</feature>
<organism evidence="2 3">
    <name type="scientific">Cucurbita argyrosperma subsp. sororia</name>
    <dbReference type="NCBI Taxonomy" id="37648"/>
    <lineage>
        <taxon>Eukaryota</taxon>
        <taxon>Viridiplantae</taxon>
        <taxon>Streptophyta</taxon>
        <taxon>Embryophyta</taxon>
        <taxon>Tracheophyta</taxon>
        <taxon>Spermatophyta</taxon>
        <taxon>Magnoliopsida</taxon>
        <taxon>eudicotyledons</taxon>
        <taxon>Gunneridae</taxon>
        <taxon>Pentapetalae</taxon>
        <taxon>rosids</taxon>
        <taxon>fabids</taxon>
        <taxon>Cucurbitales</taxon>
        <taxon>Cucurbitaceae</taxon>
        <taxon>Cucurbiteae</taxon>
        <taxon>Cucurbita</taxon>
    </lineage>
</organism>
<feature type="region of interest" description="Disordered" evidence="1">
    <location>
        <begin position="675"/>
        <end position="701"/>
    </location>
</feature>
<evidence type="ECO:0000313" key="3">
    <source>
        <dbReference type="Proteomes" id="UP000685013"/>
    </source>
</evidence>
<feature type="region of interest" description="Disordered" evidence="1">
    <location>
        <begin position="95"/>
        <end position="181"/>
    </location>
</feature>
<feature type="region of interest" description="Disordered" evidence="1">
    <location>
        <begin position="558"/>
        <end position="578"/>
    </location>
</feature>
<reference evidence="2 3" key="1">
    <citation type="journal article" date="2021" name="Hortic Res">
        <title>The domestication of Cucurbita argyrosperma as revealed by the genome of its wild relative.</title>
        <authorList>
            <person name="Barrera-Redondo J."/>
            <person name="Sanchez-de la Vega G."/>
            <person name="Aguirre-Liguori J.A."/>
            <person name="Castellanos-Morales G."/>
            <person name="Gutierrez-Guerrero Y.T."/>
            <person name="Aguirre-Dugua X."/>
            <person name="Aguirre-Planter E."/>
            <person name="Tenaillon M.I."/>
            <person name="Lira-Saade R."/>
            <person name="Eguiarte L.E."/>
        </authorList>
    </citation>
    <scope>NUCLEOTIDE SEQUENCE [LARGE SCALE GENOMIC DNA]</scope>
    <source>
        <strain evidence="2">JBR-2021</strain>
    </source>
</reference>
<keyword evidence="3" id="KW-1185">Reference proteome</keyword>
<feature type="non-terminal residue" evidence="2">
    <location>
        <position position="1"/>
    </location>
</feature>
<dbReference type="AlphaFoldDB" id="A0AAV6NRN1"/>
<evidence type="ECO:0000313" key="2">
    <source>
        <dbReference type="EMBL" id="KAG6602063.1"/>
    </source>
</evidence>
<name>A0AAV6NRN1_9ROSI</name>
<evidence type="ECO:0000256" key="1">
    <source>
        <dbReference type="SAM" id="MobiDB-lite"/>
    </source>
</evidence>
<feature type="compositionally biased region" description="Low complexity" evidence="1">
    <location>
        <begin position="149"/>
        <end position="161"/>
    </location>
</feature>
<accession>A0AAV6NRN1</accession>
<feature type="compositionally biased region" description="Polar residues" evidence="1">
    <location>
        <begin position="417"/>
        <end position="439"/>
    </location>
</feature>
<sequence>MQPLEAVIETVPPSEDNCRRKASLVAFRTSILRTILWVHSPCVCNFEAIHCACQSLLKPGYATKLVRHTACSRSSVQIRVFPMERSEPTLVPEWLRSTGSFTGGGNSNHLSPLSSSPTDVSSLSQSRNRTSKTTGDFDTTRSAFLDRTSSSNSRRSLSNGSAKHAYSSFNRGHRDKDREKEKDRLSFGDNWDCDAHDSLGKILSGRIDKDGLRRSHSMVSRKQDELFHRRVATDIKAGANSIHNNGHGMPSVSSVSSSIQKSVFEKDFPSLGSEERQGASEIGRVSSPGLSSPVQSLPIGNSALIGGEGWTSALAEVPNMIGSTTGSLSFQQNVPATSAIGPPSVTAGLNMAEALVQSPSRARAAPQASELSVKTQRLEELAIKQSRQLIPVTPSMPKAMALNSSDKSKPKLVSRTGELNVTTKGGQPQPSSVHANQSRGGHVKPDAQKSSHGKFLVLKPVRENGVSLAAKDVSSPTSNASSMAANNQFALAPSVPHAPLKSPNNSNVSSLERKAASLDLKSGSTLEKKPSLSQVQSRNDFFNLIKKKTSTTSSAVLSDSCSSVKSPSIGQSDELTKEEINTPASSRVIENGAMEIPNGVGSEEVRGSCDSGEKTQRHAASESLDEEEAAFLRSLGWEENYGEDEGLTEEEINSFYQELECMKLKPSLKVPRCIQPKISESHEGSSKDGAGSELSSSDSDA</sequence>
<dbReference type="Proteomes" id="UP000685013">
    <property type="component" value="Chromosome 4"/>
</dbReference>
<evidence type="ECO:0008006" key="4">
    <source>
        <dbReference type="Google" id="ProtNLM"/>
    </source>
</evidence>
<dbReference type="PANTHER" id="PTHR34112:SF18">
    <property type="entry name" value="C-JUN-AMINO-TERMINAL KINASE-INTERACTING PROTEIN"/>
    <property type="match status" value="1"/>
</dbReference>
<comment type="caution">
    <text evidence="2">The sequence shown here is derived from an EMBL/GenBank/DDBJ whole genome shotgun (WGS) entry which is preliminary data.</text>
</comment>
<dbReference type="PANTHER" id="PTHR34112">
    <property type="entry name" value="C-JUN-AMINO-TERMINAL KINASE-INTERACTING PROTEIN"/>
    <property type="match status" value="1"/>
</dbReference>
<feature type="region of interest" description="Disordered" evidence="1">
    <location>
        <begin position="273"/>
        <end position="293"/>
    </location>
</feature>
<feature type="compositionally biased region" description="Low complexity" evidence="1">
    <location>
        <begin position="107"/>
        <end position="126"/>
    </location>
</feature>
<feature type="region of interest" description="Disordered" evidence="1">
    <location>
        <begin position="392"/>
        <end position="453"/>
    </location>
</feature>
<feature type="compositionally biased region" description="Polar residues" evidence="1">
    <location>
        <begin position="127"/>
        <end position="142"/>
    </location>
</feature>
<proteinExistence type="predicted"/>
<feature type="compositionally biased region" description="Basic and acidic residues" evidence="1">
    <location>
        <begin position="172"/>
        <end position="181"/>
    </location>
</feature>
<gene>
    <name evidence="2" type="ORF">SDJN03_07296</name>
</gene>
<protein>
    <recommendedName>
        <fullName evidence="4">Mediator of RNA polymerase II transcription subunit 1</fullName>
    </recommendedName>
</protein>
<feature type="compositionally biased region" description="Basic and acidic residues" evidence="1">
    <location>
        <begin position="603"/>
        <end position="620"/>
    </location>
</feature>
<feature type="compositionally biased region" description="Low complexity" evidence="1">
    <location>
        <begin position="558"/>
        <end position="568"/>
    </location>
</feature>
<dbReference type="EMBL" id="JAGKQH010000004">
    <property type="protein sequence ID" value="KAG6602063.1"/>
    <property type="molecule type" value="Genomic_DNA"/>
</dbReference>